<evidence type="ECO:0000313" key="1">
    <source>
        <dbReference type="Proteomes" id="UP000035680"/>
    </source>
</evidence>
<dbReference type="Proteomes" id="UP000035680">
    <property type="component" value="Unassembled WGS sequence"/>
</dbReference>
<organism evidence="1 2">
    <name type="scientific">Strongyloides venezuelensis</name>
    <name type="common">Threadworm</name>
    <dbReference type="NCBI Taxonomy" id="75913"/>
    <lineage>
        <taxon>Eukaryota</taxon>
        <taxon>Metazoa</taxon>
        <taxon>Ecdysozoa</taxon>
        <taxon>Nematoda</taxon>
        <taxon>Chromadorea</taxon>
        <taxon>Rhabditida</taxon>
        <taxon>Tylenchina</taxon>
        <taxon>Panagrolaimomorpha</taxon>
        <taxon>Strongyloidoidea</taxon>
        <taxon>Strongyloididae</taxon>
        <taxon>Strongyloides</taxon>
    </lineage>
</organism>
<proteinExistence type="predicted"/>
<sequence>MVNTIPLNRSKRQIDVDYVIKLLLEELKSEQINALKYSPSDYDGLLQRQKVKMTKLLYELGSEAIVDLPDVRAQVSDNLGSTRSYNVLFDMVLRAKSHGAFYQFKGKSLTSFTLFISDCMTAIKQLALTGDEIPMLDRIAGRQ</sequence>
<protein>
    <submittedName>
        <fullName evidence="2">Relaxosome protein TraM</fullName>
    </submittedName>
</protein>
<dbReference type="WBParaSite" id="SVE_0743300.1">
    <property type="protein sequence ID" value="SVE_0743300.1"/>
    <property type="gene ID" value="SVE_0743300"/>
</dbReference>
<reference evidence="1" key="1">
    <citation type="submission" date="2014-07" db="EMBL/GenBank/DDBJ databases">
        <authorList>
            <person name="Martin A.A"/>
            <person name="De Silva N."/>
        </authorList>
    </citation>
    <scope>NUCLEOTIDE SEQUENCE</scope>
</reference>
<name>A0A0K0FEZ4_STRVS</name>
<dbReference type="AlphaFoldDB" id="A0A0K0FEZ4"/>
<evidence type="ECO:0000313" key="2">
    <source>
        <dbReference type="WBParaSite" id="SVE_0743300.1"/>
    </source>
</evidence>
<dbReference type="STRING" id="75913.A0A0K0FEZ4"/>
<keyword evidence="1" id="KW-1185">Reference proteome</keyword>
<accession>A0A0K0FEZ4</accession>
<reference evidence="2" key="2">
    <citation type="submission" date="2015-08" db="UniProtKB">
        <authorList>
            <consortium name="WormBaseParasite"/>
        </authorList>
    </citation>
    <scope>IDENTIFICATION</scope>
</reference>